<gene>
    <name evidence="2" type="ORF">J2T57_001591</name>
</gene>
<comment type="caution">
    <text evidence="2">The sequence shown here is derived from an EMBL/GenBank/DDBJ whole genome shotgun (WGS) entry which is preliminary data.</text>
</comment>
<proteinExistence type="predicted"/>
<dbReference type="EMBL" id="JALJXV010000003">
    <property type="protein sequence ID" value="MCP1674489.1"/>
    <property type="molecule type" value="Genomic_DNA"/>
</dbReference>
<reference evidence="2" key="1">
    <citation type="submission" date="2022-03" db="EMBL/GenBank/DDBJ databases">
        <title>Genomic Encyclopedia of Type Strains, Phase III (KMG-III): the genomes of soil and plant-associated and newly described type strains.</title>
        <authorList>
            <person name="Whitman W."/>
        </authorList>
    </citation>
    <scope>NUCLEOTIDE SEQUENCE</scope>
    <source>
        <strain evidence="2">ANL 6-2</strain>
    </source>
</reference>
<keyword evidence="3" id="KW-1185">Reference proteome</keyword>
<sequence>MDVVREHLIRHRTEHGMARRLAEARPLPAFPEVDGHFLARAAERAPWLCEGLAIVLALDSAIVLPQACHKGYIHQLLRNARDQRQCLYVPGYRGAGAPMILVQNGPVLKTLYPAATCVWLQEYLHFNAARTLPRRLAYGGAADLAHVVRHEHIQSDPLAYLSGELRPGDSGPVDEAAISAPAGRQQAASQALGR</sequence>
<evidence type="ECO:0000256" key="1">
    <source>
        <dbReference type="SAM" id="MobiDB-lite"/>
    </source>
</evidence>
<feature type="region of interest" description="Disordered" evidence="1">
    <location>
        <begin position="170"/>
        <end position="194"/>
    </location>
</feature>
<organism evidence="2 3">
    <name type="scientific">Natronocella acetinitrilica</name>
    <dbReference type="NCBI Taxonomy" id="414046"/>
    <lineage>
        <taxon>Bacteria</taxon>
        <taxon>Pseudomonadati</taxon>
        <taxon>Pseudomonadota</taxon>
        <taxon>Gammaproteobacteria</taxon>
        <taxon>Chromatiales</taxon>
        <taxon>Ectothiorhodospiraceae</taxon>
        <taxon>Natronocella</taxon>
    </lineage>
</organism>
<evidence type="ECO:0000313" key="2">
    <source>
        <dbReference type="EMBL" id="MCP1674489.1"/>
    </source>
</evidence>
<dbReference type="AlphaFoldDB" id="A0AAE3G3P0"/>
<dbReference type="RefSeq" id="WP_253476517.1">
    <property type="nucleotide sequence ID" value="NZ_JALJXV010000003.1"/>
</dbReference>
<accession>A0AAE3G3P0</accession>
<evidence type="ECO:0000313" key="3">
    <source>
        <dbReference type="Proteomes" id="UP001205843"/>
    </source>
</evidence>
<dbReference type="Proteomes" id="UP001205843">
    <property type="component" value="Unassembled WGS sequence"/>
</dbReference>
<protein>
    <submittedName>
        <fullName evidence="2">Uncharacterized protein</fullName>
    </submittedName>
</protein>
<name>A0AAE3G3P0_9GAMM</name>